<accession>A0AAV1IB98</accession>
<dbReference type="InterPro" id="IPR002687">
    <property type="entry name" value="Nop_dom"/>
</dbReference>
<dbReference type="GO" id="GO:0032040">
    <property type="term" value="C:small-subunit processome"/>
    <property type="evidence" value="ECO:0007669"/>
    <property type="project" value="InterPro"/>
</dbReference>
<keyword evidence="4" id="KW-0539">Nucleus</keyword>
<dbReference type="Gene3D" id="1.10.287.4070">
    <property type="match status" value="1"/>
</dbReference>
<gene>
    <name evidence="8" type="primary">NOP56</name>
    <name evidence="8" type="ORF">CVIRNUC_007548</name>
</gene>
<dbReference type="Pfam" id="PF01798">
    <property type="entry name" value="Nop"/>
    <property type="match status" value="1"/>
</dbReference>
<dbReference type="PANTHER" id="PTHR10894">
    <property type="entry name" value="NUCLEOLAR PROTEIN 5 NUCLEOLAR PROTEIN NOP5 NOP58"/>
    <property type="match status" value="1"/>
</dbReference>
<dbReference type="PANTHER" id="PTHR10894:SF0">
    <property type="entry name" value="NUCLEOLAR PROTEIN 56"/>
    <property type="match status" value="1"/>
</dbReference>
<evidence type="ECO:0000256" key="2">
    <source>
        <dbReference type="ARBA" id="ARBA00009211"/>
    </source>
</evidence>
<dbReference type="GO" id="GO:0031428">
    <property type="term" value="C:box C/D methylation guide snoRNP complex"/>
    <property type="evidence" value="ECO:0007669"/>
    <property type="project" value="InterPro"/>
</dbReference>
<comment type="similarity">
    <text evidence="2">Belongs to the NOP5/NOP56 family.</text>
</comment>
<dbReference type="FunFam" id="1.10.287.4070:FF:000002">
    <property type="entry name" value="Nucleolar protein 56"/>
    <property type="match status" value="1"/>
</dbReference>
<dbReference type="SUPFAM" id="SSF89124">
    <property type="entry name" value="Nop domain"/>
    <property type="match status" value="1"/>
</dbReference>
<feature type="compositionally biased region" description="Low complexity" evidence="6">
    <location>
        <begin position="547"/>
        <end position="562"/>
    </location>
</feature>
<evidence type="ECO:0000256" key="3">
    <source>
        <dbReference type="ARBA" id="ARBA00022517"/>
    </source>
</evidence>
<name>A0AAV1IB98_9CHLO</name>
<protein>
    <recommendedName>
        <fullName evidence="5">Nucleolar protein 56</fullName>
    </recommendedName>
</protein>
<dbReference type="FunFam" id="1.10.246.90:FF:000001">
    <property type="entry name" value="Nucleolar protein 56"/>
    <property type="match status" value="1"/>
</dbReference>
<evidence type="ECO:0000313" key="9">
    <source>
        <dbReference type="Proteomes" id="UP001314263"/>
    </source>
</evidence>
<evidence type="ECO:0000259" key="7">
    <source>
        <dbReference type="PROSITE" id="PS51358"/>
    </source>
</evidence>
<sequence>MPALFVLYETAAGYSLFEVTGLDELGQSAEAVQQSTLDLTRFGKVVKLTSFAPFKNAAHALDEVNAISEAVVTDDLKNFLEVNLPKVSGKPGKNPKFQLGVSEAKLGSEVQEATNIPCVCNEFVGEVMRGLRLHISRFLKGLEEHDMTRSQLGLAHSYSRAKVKFNVNRVDNMVIQAIALLDTLDKDINTFVMRVREWYSWHFPELVKVVPDNYQYSRLALFIKEKTSLTEESLPGLEDIVGDGDKAREIVDAAKASMGQDISPIDLINIETFAKRVISLAEYRLQLHTYLLDKMHAIAPNLSALIGETVGARLISHAGSLVNLAKYPASTVQILGAEKALFRALKTRGNTPKYGLIFHSSFIGRAKQRNKGRISRYLANKCSMASRIDCFTELTGTNAFGEKLREQVEERLRFYEEGIAPSKNADAMQEAMATAQKAGAGGTEEPIMPPIMEPSAEDPGVKKSKKRKVAEAQAVQAQAAEANADADATPADGESKKKKTKKKSLATADDAEAHPAIAELTVAATPGPAGESADPFKSSKKKKKLKAAGLPKTPSSPASEAAAGEDTEKKKKKKKKSLVEA</sequence>
<dbReference type="InterPro" id="IPR042239">
    <property type="entry name" value="Nop_C"/>
</dbReference>
<evidence type="ECO:0000313" key="8">
    <source>
        <dbReference type="EMBL" id="CAK0784344.1"/>
    </source>
</evidence>
<evidence type="ECO:0000256" key="1">
    <source>
        <dbReference type="ARBA" id="ARBA00004604"/>
    </source>
</evidence>
<keyword evidence="3" id="KW-0690">Ribosome biogenesis</keyword>
<dbReference type="SMART" id="SM00931">
    <property type="entry name" value="NOSIC"/>
    <property type="match status" value="1"/>
</dbReference>
<feature type="compositionally biased region" description="Basic residues" evidence="6">
    <location>
        <begin position="570"/>
        <end position="581"/>
    </location>
</feature>
<feature type="region of interest" description="Disordered" evidence="6">
    <location>
        <begin position="425"/>
        <end position="581"/>
    </location>
</feature>
<evidence type="ECO:0000256" key="6">
    <source>
        <dbReference type="SAM" id="MobiDB-lite"/>
    </source>
</evidence>
<keyword evidence="9" id="KW-1185">Reference proteome</keyword>
<dbReference type="Pfam" id="PF08156">
    <property type="entry name" value="NOP5NT"/>
    <property type="match status" value="1"/>
</dbReference>
<comment type="subcellular location">
    <subcellularLocation>
        <location evidence="1">Nucleus</location>
        <location evidence="1">Nucleolus</location>
    </subcellularLocation>
</comment>
<dbReference type="GO" id="GO:0042254">
    <property type="term" value="P:ribosome biogenesis"/>
    <property type="evidence" value="ECO:0007669"/>
    <property type="project" value="UniProtKB-KW"/>
</dbReference>
<dbReference type="InterPro" id="IPR012974">
    <property type="entry name" value="NOP58/56_N"/>
</dbReference>
<dbReference type="GO" id="GO:0030515">
    <property type="term" value="F:snoRNA binding"/>
    <property type="evidence" value="ECO:0007669"/>
    <property type="project" value="InterPro"/>
</dbReference>
<reference evidence="8 9" key="1">
    <citation type="submission" date="2023-10" db="EMBL/GenBank/DDBJ databases">
        <authorList>
            <person name="Maclean D."/>
            <person name="Macfadyen A."/>
        </authorList>
    </citation>
    <scope>NUCLEOTIDE SEQUENCE [LARGE SCALE GENOMIC DNA]</scope>
</reference>
<dbReference type="InterPro" id="IPR045056">
    <property type="entry name" value="Nop56/Nop58"/>
</dbReference>
<evidence type="ECO:0000256" key="4">
    <source>
        <dbReference type="ARBA" id="ARBA00023242"/>
    </source>
</evidence>
<organism evidence="8 9">
    <name type="scientific">Coccomyxa viridis</name>
    <dbReference type="NCBI Taxonomy" id="1274662"/>
    <lineage>
        <taxon>Eukaryota</taxon>
        <taxon>Viridiplantae</taxon>
        <taxon>Chlorophyta</taxon>
        <taxon>core chlorophytes</taxon>
        <taxon>Trebouxiophyceae</taxon>
        <taxon>Trebouxiophyceae incertae sedis</taxon>
        <taxon>Coccomyxaceae</taxon>
        <taxon>Coccomyxa</taxon>
    </lineage>
</organism>
<dbReference type="PROSITE" id="PS51358">
    <property type="entry name" value="NOP"/>
    <property type="match status" value="1"/>
</dbReference>
<evidence type="ECO:0000256" key="5">
    <source>
        <dbReference type="ARBA" id="ARBA00040742"/>
    </source>
</evidence>
<dbReference type="InterPro" id="IPR036070">
    <property type="entry name" value="Nop_dom_sf"/>
</dbReference>
<comment type="caution">
    <text evidence="8">The sequence shown here is derived from an EMBL/GenBank/DDBJ whole genome shotgun (WGS) entry which is preliminary data.</text>
</comment>
<dbReference type="Proteomes" id="UP001314263">
    <property type="component" value="Unassembled WGS sequence"/>
</dbReference>
<dbReference type="EMBL" id="CAUYUE010000010">
    <property type="protein sequence ID" value="CAK0784344.1"/>
    <property type="molecule type" value="Genomic_DNA"/>
</dbReference>
<proteinExistence type="inferred from homology"/>
<feature type="domain" description="Nop" evidence="7">
    <location>
        <begin position="298"/>
        <end position="417"/>
    </location>
</feature>
<dbReference type="InterPro" id="IPR012976">
    <property type="entry name" value="NOSIC"/>
</dbReference>
<feature type="compositionally biased region" description="Low complexity" evidence="6">
    <location>
        <begin position="471"/>
        <end position="488"/>
    </location>
</feature>
<dbReference type="Gene3D" id="1.10.246.90">
    <property type="entry name" value="Nop domain"/>
    <property type="match status" value="1"/>
</dbReference>
<dbReference type="AlphaFoldDB" id="A0AAV1IB98"/>